<name>A0A067KNG1_JATCU</name>
<sequence>MQVGCEIRGNDKTSMIPEAITKSEIFSKNRGSEKGGEGSSLSLYVGGSISALERQQRMAKRINYLEKVLEEQKEKMERELNQQKEMISQRTRHLRMHLVYTTTICASNSPFANIDPPNAVN</sequence>
<proteinExistence type="predicted"/>
<protein>
    <submittedName>
        <fullName evidence="2">Uncharacterized protein</fullName>
    </submittedName>
</protein>
<dbReference type="EMBL" id="KK914427">
    <property type="protein sequence ID" value="KDP36553.1"/>
    <property type="molecule type" value="Genomic_DNA"/>
</dbReference>
<dbReference type="Proteomes" id="UP000027138">
    <property type="component" value="Unassembled WGS sequence"/>
</dbReference>
<feature type="coiled-coil region" evidence="1">
    <location>
        <begin position="55"/>
        <end position="93"/>
    </location>
</feature>
<gene>
    <name evidence="2" type="ORF">JCGZ_08320</name>
</gene>
<evidence type="ECO:0000256" key="1">
    <source>
        <dbReference type="SAM" id="Coils"/>
    </source>
</evidence>
<keyword evidence="1" id="KW-0175">Coiled coil</keyword>
<dbReference type="AlphaFoldDB" id="A0A067KNG1"/>
<accession>A0A067KNG1</accession>
<keyword evidence="3" id="KW-1185">Reference proteome</keyword>
<evidence type="ECO:0000313" key="3">
    <source>
        <dbReference type="Proteomes" id="UP000027138"/>
    </source>
</evidence>
<reference evidence="2 3" key="1">
    <citation type="journal article" date="2014" name="PLoS ONE">
        <title>Global Analysis of Gene Expression Profiles in Physic Nut (Jatropha curcas L.) Seedlings Exposed to Salt Stress.</title>
        <authorList>
            <person name="Zhang L."/>
            <person name="Zhang C."/>
            <person name="Wu P."/>
            <person name="Chen Y."/>
            <person name="Li M."/>
            <person name="Jiang H."/>
            <person name="Wu G."/>
        </authorList>
    </citation>
    <scope>NUCLEOTIDE SEQUENCE [LARGE SCALE GENOMIC DNA]</scope>
    <source>
        <strain evidence="3">cv. GZQX0401</strain>
        <tissue evidence="2">Young leaves</tissue>
    </source>
</reference>
<organism evidence="2 3">
    <name type="scientific">Jatropha curcas</name>
    <name type="common">Barbados nut</name>
    <dbReference type="NCBI Taxonomy" id="180498"/>
    <lineage>
        <taxon>Eukaryota</taxon>
        <taxon>Viridiplantae</taxon>
        <taxon>Streptophyta</taxon>
        <taxon>Embryophyta</taxon>
        <taxon>Tracheophyta</taxon>
        <taxon>Spermatophyta</taxon>
        <taxon>Magnoliopsida</taxon>
        <taxon>eudicotyledons</taxon>
        <taxon>Gunneridae</taxon>
        <taxon>Pentapetalae</taxon>
        <taxon>rosids</taxon>
        <taxon>fabids</taxon>
        <taxon>Malpighiales</taxon>
        <taxon>Euphorbiaceae</taxon>
        <taxon>Crotonoideae</taxon>
        <taxon>Jatropheae</taxon>
        <taxon>Jatropha</taxon>
    </lineage>
</organism>
<evidence type="ECO:0000313" key="2">
    <source>
        <dbReference type="EMBL" id="KDP36553.1"/>
    </source>
</evidence>